<evidence type="ECO:0000256" key="1">
    <source>
        <dbReference type="SAM" id="MobiDB-lite"/>
    </source>
</evidence>
<gene>
    <name evidence="3" type="ORF">GS429_18395</name>
</gene>
<protein>
    <recommendedName>
        <fullName evidence="5">Flagellin</fullName>
    </recommendedName>
</protein>
<dbReference type="Proteomes" id="UP000434101">
    <property type="component" value="Unassembled WGS sequence"/>
</dbReference>
<feature type="region of interest" description="Disordered" evidence="1">
    <location>
        <begin position="1"/>
        <end position="20"/>
    </location>
</feature>
<evidence type="ECO:0008006" key="5">
    <source>
        <dbReference type="Google" id="ProtNLM"/>
    </source>
</evidence>
<evidence type="ECO:0000313" key="4">
    <source>
        <dbReference type="Proteomes" id="UP000434101"/>
    </source>
</evidence>
<proteinExistence type="predicted"/>
<comment type="caution">
    <text evidence="3">The sequence shown here is derived from an EMBL/GenBank/DDBJ whole genome shotgun (WGS) entry which is preliminary data.</text>
</comment>
<evidence type="ECO:0000313" key="3">
    <source>
        <dbReference type="EMBL" id="MXV63996.1"/>
    </source>
</evidence>
<keyword evidence="4" id="KW-1185">Reference proteome</keyword>
<keyword evidence="2" id="KW-1133">Transmembrane helix</keyword>
<organism evidence="3 4">
    <name type="scientific">Natronorubrum halalkaliphilum</name>
    <dbReference type="NCBI Taxonomy" id="2691917"/>
    <lineage>
        <taxon>Archaea</taxon>
        <taxon>Methanobacteriati</taxon>
        <taxon>Methanobacteriota</taxon>
        <taxon>Stenosarchaea group</taxon>
        <taxon>Halobacteria</taxon>
        <taxon>Halobacteriales</taxon>
        <taxon>Natrialbaceae</taxon>
        <taxon>Natronorubrum</taxon>
    </lineage>
</organism>
<dbReference type="RefSeq" id="WP_160066901.1">
    <property type="nucleotide sequence ID" value="NZ_WUYX01000069.1"/>
</dbReference>
<name>A0A6B0VSN0_9EURY</name>
<dbReference type="AlphaFoldDB" id="A0A6B0VSN0"/>
<dbReference type="OrthoDB" id="169896at2157"/>
<accession>A0A6B0VSN0</accession>
<reference evidence="3 4" key="1">
    <citation type="submission" date="2020-01" db="EMBL/GenBank/DDBJ databases">
        <title>Natronorubrum sp. JWXQ-INN 674 isolated from Inner Mongolia Autonomous Region of China.</title>
        <authorList>
            <person name="Xue Q."/>
        </authorList>
    </citation>
    <scope>NUCLEOTIDE SEQUENCE [LARGE SCALE GENOMIC DNA]</scope>
    <source>
        <strain evidence="3 4">JWXQ-INN-674</strain>
    </source>
</reference>
<dbReference type="Pfam" id="PF23922">
    <property type="entry name" value="DUF7261"/>
    <property type="match status" value="1"/>
</dbReference>
<sequence>MVTDSIRDRRQQDRSNEKDRPDRGQIILIGAITLAFIILGVVVVFNGVLYTETLSSADTGQSASTAETTELEIEQGIGCLIASDEVDESELNDEIRDFNKVYQNATAHSRPAAVNIGNIEENNDGDGRNVTITYDSNDLSYTQTRTIKEGDCPS</sequence>
<keyword evidence="2" id="KW-0472">Membrane</keyword>
<keyword evidence="2" id="KW-0812">Transmembrane</keyword>
<dbReference type="EMBL" id="WUYX01000069">
    <property type="protein sequence ID" value="MXV63996.1"/>
    <property type="molecule type" value="Genomic_DNA"/>
</dbReference>
<evidence type="ECO:0000256" key="2">
    <source>
        <dbReference type="SAM" id="Phobius"/>
    </source>
</evidence>
<feature type="transmembrane region" description="Helical" evidence="2">
    <location>
        <begin position="26"/>
        <end position="49"/>
    </location>
</feature>
<dbReference type="InterPro" id="IPR055685">
    <property type="entry name" value="DUF7261"/>
</dbReference>